<dbReference type="OrthoDB" id="279013at2"/>
<keyword evidence="1" id="KW-1133">Transmembrane helix</keyword>
<name>A0A517PCA7_9PLAN</name>
<dbReference type="AlphaFoldDB" id="A0A517PCA7"/>
<keyword evidence="3" id="KW-1185">Reference proteome</keyword>
<accession>A0A517PCA7</accession>
<evidence type="ECO:0000313" key="3">
    <source>
        <dbReference type="Proteomes" id="UP000318741"/>
    </source>
</evidence>
<dbReference type="Proteomes" id="UP000318741">
    <property type="component" value="Chromosome"/>
</dbReference>
<protein>
    <recommendedName>
        <fullName evidence="4">DUF4190 domain-containing protein</fullName>
    </recommendedName>
</protein>
<dbReference type="EMBL" id="CP036265">
    <property type="protein sequence ID" value="QDT17005.1"/>
    <property type="molecule type" value="Genomic_DNA"/>
</dbReference>
<dbReference type="RefSeq" id="WP_145359914.1">
    <property type="nucleotide sequence ID" value="NZ_CP036265.1"/>
</dbReference>
<keyword evidence="1" id="KW-0812">Transmembrane</keyword>
<gene>
    <name evidence="2" type="ORF">CA12_31150</name>
</gene>
<evidence type="ECO:0008006" key="4">
    <source>
        <dbReference type="Google" id="ProtNLM"/>
    </source>
</evidence>
<feature type="transmembrane region" description="Helical" evidence="1">
    <location>
        <begin position="80"/>
        <end position="102"/>
    </location>
</feature>
<evidence type="ECO:0000256" key="1">
    <source>
        <dbReference type="SAM" id="Phobius"/>
    </source>
</evidence>
<proteinExistence type="predicted"/>
<organism evidence="2 3">
    <name type="scientific">Alienimonas californiensis</name>
    <dbReference type="NCBI Taxonomy" id="2527989"/>
    <lineage>
        <taxon>Bacteria</taxon>
        <taxon>Pseudomonadati</taxon>
        <taxon>Planctomycetota</taxon>
        <taxon>Planctomycetia</taxon>
        <taxon>Planctomycetales</taxon>
        <taxon>Planctomycetaceae</taxon>
        <taxon>Alienimonas</taxon>
    </lineage>
</organism>
<keyword evidence="1" id="KW-0472">Membrane</keyword>
<dbReference type="Gene3D" id="2.40.50.870">
    <property type="entry name" value="Protein of unknown function (DUF3299)"/>
    <property type="match status" value="1"/>
</dbReference>
<sequence length="237" mass="24985">MSAATFDSIAAPPAASLPQSERVDFDYKPIPVSAPVSMVLGLCSLVAFLPAVGVIGFLIATAGFVTAVTAWRTIRRHDGAGLWMAALGGLLSLTGLAGGAAYHSVAYATELPPDHTRLDFTADIAQRALAPTGTYSESIKRLDGEKVFLKGYMYPEAKTEDITSFIFVKDSGDCCFGGKPKVTDMIRVDMTGDTTDFTTGLVSVAGTFELRPEGGTKDVDPIFRIKATQSGPASTSF</sequence>
<dbReference type="KEGG" id="acaf:CA12_31150"/>
<evidence type="ECO:0000313" key="2">
    <source>
        <dbReference type="EMBL" id="QDT17005.1"/>
    </source>
</evidence>
<feature type="transmembrane region" description="Helical" evidence="1">
    <location>
        <begin position="38"/>
        <end position="68"/>
    </location>
</feature>
<reference evidence="2 3" key="1">
    <citation type="submission" date="2019-02" db="EMBL/GenBank/DDBJ databases">
        <title>Deep-cultivation of Planctomycetes and their phenomic and genomic characterization uncovers novel biology.</title>
        <authorList>
            <person name="Wiegand S."/>
            <person name="Jogler M."/>
            <person name="Boedeker C."/>
            <person name="Pinto D."/>
            <person name="Vollmers J."/>
            <person name="Rivas-Marin E."/>
            <person name="Kohn T."/>
            <person name="Peeters S.H."/>
            <person name="Heuer A."/>
            <person name="Rast P."/>
            <person name="Oberbeckmann S."/>
            <person name="Bunk B."/>
            <person name="Jeske O."/>
            <person name="Meyerdierks A."/>
            <person name="Storesund J.E."/>
            <person name="Kallscheuer N."/>
            <person name="Luecker S."/>
            <person name="Lage O.M."/>
            <person name="Pohl T."/>
            <person name="Merkel B.J."/>
            <person name="Hornburger P."/>
            <person name="Mueller R.-W."/>
            <person name="Bruemmer F."/>
            <person name="Labrenz M."/>
            <person name="Spormann A.M."/>
            <person name="Op den Camp H."/>
            <person name="Overmann J."/>
            <person name="Amann R."/>
            <person name="Jetten M.S.M."/>
            <person name="Mascher T."/>
            <person name="Medema M.H."/>
            <person name="Devos D.P."/>
            <person name="Kaster A.-K."/>
            <person name="Ovreas L."/>
            <person name="Rohde M."/>
            <person name="Galperin M.Y."/>
            <person name="Jogler C."/>
        </authorList>
    </citation>
    <scope>NUCLEOTIDE SEQUENCE [LARGE SCALE GENOMIC DNA]</scope>
    <source>
        <strain evidence="2 3">CA12</strain>
    </source>
</reference>